<dbReference type="STRING" id="1798228.SAMN05216574_107115"/>
<gene>
    <name evidence="1" type="ORF">SAMN05216574_107115</name>
</gene>
<accession>A0A1I2ELQ7</accession>
<protein>
    <submittedName>
        <fullName evidence="1">Uncharacterized protein</fullName>
    </submittedName>
</protein>
<proteinExistence type="predicted"/>
<evidence type="ECO:0000313" key="2">
    <source>
        <dbReference type="Proteomes" id="UP000198589"/>
    </source>
</evidence>
<evidence type="ECO:0000313" key="1">
    <source>
        <dbReference type="EMBL" id="SFE93952.1"/>
    </source>
</evidence>
<name>A0A1I2ELQ7_9ACTN</name>
<dbReference type="EMBL" id="FOND01000007">
    <property type="protein sequence ID" value="SFE93952.1"/>
    <property type="molecule type" value="Genomic_DNA"/>
</dbReference>
<organism evidence="1 2">
    <name type="scientific">Blastococcus tunisiensis</name>
    <dbReference type="NCBI Taxonomy" id="1798228"/>
    <lineage>
        <taxon>Bacteria</taxon>
        <taxon>Bacillati</taxon>
        <taxon>Actinomycetota</taxon>
        <taxon>Actinomycetes</taxon>
        <taxon>Geodermatophilales</taxon>
        <taxon>Geodermatophilaceae</taxon>
        <taxon>Blastococcus</taxon>
    </lineage>
</organism>
<reference evidence="2" key="1">
    <citation type="submission" date="2016-10" db="EMBL/GenBank/DDBJ databases">
        <authorList>
            <person name="Varghese N."/>
            <person name="Submissions S."/>
        </authorList>
    </citation>
    <scope>NUCLEOTIDE SEQUENCE [LARGE SCALE GENOMIC DNA]</scope>
    <source>
        <strain evidence="2">DSM 46838</strain>
    </source>
</reference>
<keyword evidence="2" id="KW-1185">Reference proteome</keyword>
<dbReference type="Proteomes" id="UP000198589">
    <property type="component" value="Unassembled WGS sequence"/>
</dbReference>
<sequence>MPNDALKQLVAQLIDGHVNDFGGHADESGDPLVDQGAAVLDQPVGVEQERFPGLQSGFVVSAPVARFRAEEDLRPGVQHRHAPKL</sequence>
<dbReference type="AlphaFoldDB" id="A0A1I2ELQ7"/>